<keyword evidence="2" id="KW-0812">Transmembrane</keyword>
<evidence type="ECO:0000256" key="2">
    <source>
        <dbReference type="SAM" id="Phobius"/>
    </source>
</evidence>
<accession>A0A2U8GR07</accession>
<sequence>MRMSGIWRRRPWSTATTDKESSVRRAGAAPFRPSATGSDARTMIASECGCSHLRTQPCTASRRRQGKARRLESELLPLCFFILSFIRGNIMTTSIFFIPSVNLMGSGCLKDAALAIQSHGWKKALVVTDAPLVRAGLAGRVTELLGDVARAMGCDVQGLDADAAAVLCQQAIRDLAADVDIPAGVGQLGAKEADIPTLAANAMKYACGLTNPVQPSFEEVCAIYRAAL</sequence>
<keyword evidence="2" id="KW-1133">Transmembrane helix</keyword>
<evidence type="ECO:0000256" key="1">
    <source>
        <dbReference type="SAM" id="MobiDB-lite"/>
    </source>
</evidence>
<dbReference type="PANTHER" id="PTHR11496">
    <property type="entry name" value="ALCOHOL DEHYDROGENASE"/>
    <property type="match status" value="1"/>
</dbReference>
<evidence type="ECO:0000313" key="4">
    <source>
        <dbReference type="EMBL" id="AWI75436.1"/>
    </source>
</evidence>
<dbReference type="Proteomes" id="UP000244930">
    <property type="component" value="Chromosome"/>
</dbReference>
<feature type="region of interest" description="Disordered" evidence="1">
    <location>
        <begin position="1"/>
        <end position="37"/>
    </location>
</feature>
<dbReference type="AlphaFoldDB" id="A0A2U8GR07"/>
<keyword evidence="2" id="KW-0472">Membrane</keyword>
<proteinExistence type="predicted"/>
<dbReference type="GO" id="GO:0004022">
    <property type="term" value="F:alcohol dehydrogenase (NAD+) activity"/>
    <property type="evidence" value="ECO:0007669"/>
    <property type="project" value="TreeGrafter"/>
</dbReference>
<dbReference type="EMBL" id="CP022187">
    <property type="protein sequence ID" value="AWI75436.1"/>
    <property type="molecule type" value="Genomic_DNA"/>
</dbReference>
<feature type="domain" description="Fe-containing alcohol dehydrogenase-like C-terminal" evidence="3">
    <location>
        <begin position="140"/>
        <end position="228"/>
    </location>
</feature>
<dbReference type="Gene3D" id="1.20.1090.10">
    <property type="entry name" value="Dehydroquinate synthase-like - alpha domain"/>
    <property type="match status" value="1"/>
</dbReference>
<protein>
    <recommendedName>
        <fullName evidence="3">Fe-containing alcohol dehydrogenase-like C-terminal domain-containing protein</fullName>
    </recommendedName>
</protein>
<evidence type="ECO:0000313" key="5">
    <source>
        <dbReference type="Proteomes" id="UP000244930"/>
    </source>
</evidence>
<dbReference type="InterPro" id="IPR056798">
    <property type="entry name" value="ADH_Fe_C"/>
</dbReference>
<feature type="transmembrane region" description="Helical" evidence="2">
    <location>
        <begin position="75"/>
        <end position="98"/>
    </location>
</feature>
<dbReference type="Pfam" id="PF25137">
    <property type="entry name" value="ADH_Fe_C"/>
    <property type="match status" value="1"/>
</dbReference>
<keyword evidence="5" id="KW-1185">Reference proteome</keyword>
<dbReference type="InterPro" id="IPR039697">
    <property type="entry name" value="Alcohol_dehydrogenase_Fe"/>
</dbReference>
<dbReference type="SUPFAM" id="SSF56796">
    <property type="entry name" value="Dehydroquinate synthase-like"/>
    <property type="match status" value="2"/>
</dbReference>
<name>A0A2U8GR07_9RHOO</name>
<evidence type="ECO:0000259" key="3">
    <source>
        <dbReference type="Pfam" id="PF25137"/>
    </source>
</evidence>
<dbReference type="KEGG" id="acom:CEW83_09605"/>
<gene>
    <name evidence="4" type="ORF">CEW83_09605</name>
</gene>
<organism evidence="4 5">
    <name type="scientific">Parazoarcus communis</name>
    <dbReference type="NCBI Taxonomy" id="41977"/>
    <lineage>
        <taxon>Bacteria</taxon>
        <taxon>Pseudomonadati</taxon>
        <taxon>Pseudomonadota</taxon>
        <taxon>Betaproteobacteria</taxon>
        <taxon>Rhodocyclales</taxon>
        <taxon>Zoogloeaceae</taxon>
        <taxon>Parazoarcus</taxon>
    </lineage>
</organism>
<dbReference type="PANTHER" id="PTHR11496:SF102">
    <property type="entry name" value="ALCOHOL DEHYDROGENASE 4"/>
    <property type="match status" value="1"/>
</dbReference>
<reference evidence="4 5" key="1">
    <citation type="submission" date="2017-06" db="EMBL/GenBank/DDBJ databases">
        <title>Azoarcus.</title>
        <authorList>
            <person name="Woo J.-H."/>
            <person name="Kim H.-S."/>
        </authorList>
    </citation>
    <scope>NUCLEOTIDE SEQUENCE [LARGE SCALE GENOMIC DNA]</scope>
    <source>
        <strain evidence="4 5">TSPY31</strain>
    </source>
</reference>